<evidence type="ECO:0000259" key="1">
    <source>
        <dbReference type="Pfam" id="PF04773"/>
    </source>
</evidence>
<dbReference type="GO" id="GO:0016989">
    <property type="term" value="F:sigma factor antagonist activity"/>
    <property type="evidence" value="ECO:0007669"/>
    <property type="project" value="TreeGrafter"/>
</dbReference>
<feature type="domain" description="FecR protein" evidence="1">
    <location>
        <begin position="125"/>
        <end position="219"/>
    </location>
</feature>
<evidence type="ECO:0000313" key="3">
    <source>
        <dbReference type="EMBL" id="PPA78271.1"/>
    </source>
</evidence>
<proteinExistence type="predicted"/>
<dbReference type="PIRSF" id="PIRSF018266">
    <property type="entry name" value="FecR"/>
    <property type="match status" value="1"/>
</dbReference>
<dbReference type="OrthoDB" id="1100567at2"/>
<dbReference type="PANTHER" id="PTHR30273:SF2">
    <property type="entry name" value="PROTEIN FECR"/>
    <property type="match status" value="1"/>
</dbReference>
<dbReference type="InterPro" id="IPR012373">
    <property type="entry name" value="Ferrdict_sens_TM"/>
</dbReference>
<dbReference type="EMBL" id="PREU01000001">
    <property type="protein sequence ID" value="PPA78271.1"/>
    <property type="molecule type" value="Genomic_DNA"/>
</dbReference>
<dbReference type="AlphaFoldDB" id="A0A2S5GZQ1"/>
<name>A0A2S5GZQ1_9BURK</name>
<sequence length="334" mass="36498">MDGAKLLRPHAPEAGRVDPKVLRQAADWWTRLREDASDADRARFEQWRRAQPAHELAWQRLTALTRDVASGVAQAGHDVAAHTLRQAPLIQSRRNAIRWMVTAAGVGLGAWAMGEAGTVRRITADLSTGTGERRALTLPDGTRLELNTASAVDLRYTATLREVVLHEGEILVTTAQDAKGRPFQVRTRSGILTPVGTRFVVRDLDDGRALRVAVLQGAVDVRSLNAADAPRRVQAGNQAEFSTAGGYAPRPLEAAASAWTHGMLIADELPLAQFLQELGRYRPGRLACSTEAAALRVVGAFPLADTERVLDMLQDVLPVRVRRYTRYWVSVGLA</sequence>
<evidence type="ECO:0000313" key="4">
    <source>
        <dbReference type="Proteomes" id="UP000239990"/>
    </source>
</evidence>
<dbReference type="Proteomes" id="UP000239990">
    <property type="component" value="Unassembled WGS sequence"/>
</dbReference>
<organism evidence="3 4">
    <name type="scientific">Achromobacter spanius</name>
    <dbReference type="NCBI Taxonomy" id="217203"/>
    <lineage>
        <taxon>Bacteria</taxon>
        <taxon>Pseudomonadati</taxon>
        <taxon>Pseudomonadota</taxon>
        <taxon>Betaproteobacteria</taxon>
        <taxon>Burkholderiales</taxon>
        <taxon>Alcaligenaceae</taxon>
        <taxon>Achromobacter</taxon>
    </lineage>
</organism>
<comment type="caution">
    <text evidence="3">The sequence shown here is derived from an EMBL/GenBank/DDBJ whole genome shotgun (WGS) entry which is preliminary data.</text>
</comment>
<dbReference type="Pfam" id="PF16220">
    <property type="entry name" value="DUF4880"/>
    <property type="match status" value="1"/>
</dbReference>
<reference evidence="3 4" key="1">
    <citation type="submission" date="2018-02" db="EMBL/GenBank/DDBJ databases">
        <title>Draft Genome of Achromobacter spanius stain 6.</title>
        <authorList>
            <person name="Gunasekera T.S."/>
            <person name="Radwan O."/>
            <person name="Ruiz O.N."/>
        </authorList>
    </citation>
    <scope>NUCLEOTIDE SEQUENCE [LARGE SCALE GENOMIC DNA]</scope>
    <source>
        <strain evidence="3 4">6</strain>
    </source>
</reference>
<dbReference type="Pfam" id="PF04773">
    <property type="entry name" value="FecR"/>
    <property type="match status" value="1"/>
</dbReference>
<dbReference type="PANTHER" id="PTHR30273">
    <property type="entry name" value="PERIPLASMIC SIGNAL SENSOR AND SIGMA FACTOR ACTIVATOR FECR-RELATED"/>
    <property type="match status" value="1"/>
</dbReference>
<gene>
    <name evidence="3" type="ORF">C4E15_03110</name>
</gene>
<evidence type="ECO:0000259" key="2">
    <source>
        <dbReference type="Pfam" id="PF16220"/>
    </source>
</evidence>
<protein>
    <submittedName>
        <fullName evidence="3">DUF4880 domain-containing protein</fullName>
    </submittedName>
</protein>
<dbReference type="InterPro" id="IPR032623">
    <property type="entry name" value="FecR_N"/>
</dbReference>
<dbReference type="InterPro" id="IPR006860">
    <property type="entry name" value="FecR"/>
</dbReference>
<dbReference type="Gene3D" id="2.60.120.1440">
    <property type="match status" value="1"/>
</dbReference>
<accession>A0A2S5GZQ1</accession>
<feature type="domain" description="FecR N-terminal" evidence="2">
    <location>
        <begin position="23"/>
        <end position="64"/>
    </location>
</feature>
<dbReference type="RefSeq" id="WP_046806772.1">
    <property type="nucleotide sequence ID" value="NZ_PREU01000001.1"/>
</dbReference>